<dbReference type="OrthoDB" id="420096at2759"/>
<organism evidence="1 2">
    <name type="scientific">Symbiodinium natans</name>
    <dbReference type="NCBI Taxonomy" id="878477"/>
    <lineage>
        <taxon>Eukaryota</taxon>
        <taxon>Sar</taxon>
        <taxon>Alveolata</taxon>
        <taxon>Dinophyceae</taxon>
        <taxon>Suessiales</taxon>
        <taxon>Symbiodiniaceae</taxon>
        <taxon>Symbiodinium</taxon>
    </lineage>
</organism>
<reference evidence="1" key="1">
    <citation type="submission" date="2021-02" db="EMBL/GenBank/DDBJ databases">
        <authorList>
            <person name="Dougan E. K."/>
            <person name="Rhodes N."/>
            <person name="Thang M."/>
            <person name="Chan C."/>
        </authorList>
    </citation>
    <scope>NUCLEOTIDE SEQUENCE</scope>
</reference>
<keyword evidence="2" id="KW-1185">Reference proteome</keyword>
<dbReference type="AlphaFoldDB" id="A0A812H9Q2"/>
<gene>
    <name evidence="1" type="ORF">SNAT2548_LOCUS1390</name>
</gene>
<protein>
    <submittedName>
        <fullName evidence="1">Uncharacterized protein</fullName>
    </submittedName>
</protein>
<evidence type="ECO:0000313" key="1">
    <source>
        <dbReference type="EMBL" id="CAE6945871.1"/>
    </source>
</evidence>
<evidence type="ECO:0000313" key="2">
    <source>
        <dbReference type="Proteomes" id="UP000604046"/>
    </source>
</evidence>
<name>A0A812H9Q2_9DINO</name>
<comment type="caution">
    <text evidence="1">The sequence shown here is derived from an EMBL/GenBank/DDBJ whole genome shotgun (WGS) entry which is preliminary data.</text>
</comment>
<accession>A0A812H9Q2</accession>
<dbReference type="Proteomes" id="UP000604046">
    <property type="component" value="Unassembled WGS sequence"/>
</dbReference>
<dbReference type="EMBL" id="CAJNDS010000076">
    <property type="protein sequence ID" value="CAE6945871.1"/>
    <property type="molecule type" value="Genomic_DNA"/>
</dbReference>
<sequence>MAAATDLDAVRATKATKMIQVQMDRQLDAITAAQQKAVEPIISKIKGLHEKLKQPGQAKNVVPGTKDILDLMAQAQASAPEAKGVAKPLLEQLVGHAVWVLEVESAWASAEACEQVLGLAQRIDELAVKLTKTLAATWDPAITPQVEGIRDDKAQAACAQLVAEADKELAADNGGAAYHCLQALLPWWPHLKKSHSLEVVGIFSKMQTYASDAFMQATADGQTATAEEIRGFAVQFDELRGKFDGLPASSGRALGEVLETGEARVQVSKALETIDAEIAKEKDDDDKTNLSLGNTIQALESLVVAWALATSSEGEDLQKRMLSSCAALEAWTQEAVAKGPVGQVAGLLQFAQEYDGRRAKLTDPGELLRPRLASQAAERFLRQAENELAKSSGMKANVLLESLKAAAAAIPGESGSPEARTLLLNVMAATQDRLLTSFADILTDGENEKKEVMLLKFAESADEVQKACSIDGMSLVEAMKQKRVDTADELTSRLNDQLSAGMMSVTGDICTLARLCKKLPADAPQQGPARAAAEKFIQKASQSPSGAEEALQGIESLEQALIDLGCKTAGFREELVSQVLRSHLATARAETTSDALGRELGLLEQICRNNDVPAAVLAEIQAFVDELPDTMLAMMKAAGKSGAQGVLDAGALAEKLAVAVSRSEAGAALSSKLQSAQKVVSSLELATAELQKSAGMNPRTVVAVLKDLPPQLQPIMGSPAYVQGISEVIEQFKGKLRDACGKAQEADAATREKKVAALLQLAEEGDAAQRELAALGLPGPFKVDSFAQVIHGFVIQCGLEAAEAELSKETGMNPKAVLAGLAEASKALPRLDPELSSDCDAEGLRTRAMESCDKVSKRMIESLEEAVTASNEAKQKALLSFAKEFDAACSGLTSSSLEAELQTRARV</sequence>
<proteinExistence type="predicted"/>